<evidence type="ECO:0000256" key="6">
    <source>
        <dbReference type="ARBA" id="ARBA00022692"/>
    </source>
</evidence>
<dbReference type="Proteomes" id="UP001497457">
    <property type="component" value="Chromosome 17b"/>
</dbReference>
<evidence type="ECO:0000259" key="14">
    <source>
        <dbReference type="Pfam" id="PF08263"/>
    </source>
</evidence>
<dbReference type="InterPro" id="IPR013210">
    <property type="entry name" value="LRR_N_plant-typ"/>
</dbReference>
<keyword evidence="10 12" id="KW-0472">Membrane</keyword>
<feature type="domain" description="Leucine-rich repeat-containing N-terminal plant-type" evidence="14">
    <location>
        <begin position="42"/>
        <end position="79"/>
    </location>
</feature>
<dbReference type="Gene3D" id="3.80.10.10">
    <property type="entry name" value="Ribonuclease Inhibitor"/>
    <property type="match status" value="4"/>
</dbReference>
<dbReference type="PROSITE" id="PS51450">
    <property type="entry name" value="LRR"/>
    <property type="match status" value="1"/>
</dbReference>
<evidence type="ECO:0000256" key="10">
    <source>
        <dbReference type="ARBA" id="ARBA00023136"/>
    </source>
</evidence>
<feature type="signal peptide" evidence="13">
    <location>
        <begin position="1"/>
        <end position="24"/>
    </location>
</feature>
<proteinExistence type="inferred from homology"/>
<keyword evidence="8" id="KW-0677">Repeat</keyword>
<sequence>MSSMAAPAFFCLLFILTITTTIIATSSYAYAQKQPNSGCIAAERTALLSFKAGITRDPVNRLGSWGGQDCCKWNGVQCSNRTGHVLKLDLSNATFMDGGINVWCMSSENPKSLHGKIGSSLIDLQHLAHLDLSGNHLGGVGVPIPTFIGSLKSLTHLNLACMNFDGRVPPQIGNLSRLIYLNLQSSLSHSYTNVMHSDDISWLPHLRLLTSLDISGVNLSAVGNNWVRVVTLLPYLKVLNLSYCGLSLPHEPMIRSNVSSLETLDLSFNSLDTLNPAYWFWDAYTMKKLDLGINEITGPFPVAIVNMTSLEMLSLGGNHLSGIKHRVLDGLCNLRFLNLWSNEINQDMAEFMDRLLGSIPLGIDKLANLKRLYLANNQFNGSIRREHIANLENLEELDLSYNSLHINSNWSPTFSLRYAYFARTNIGPLFPQWLKGQTSVTYLDISDAGIVDYLPAWFWRAFSEVKYLSMSSNQIKGRLPATLELLSSVHMLDLSSNGFTGQVPRLPKRLEQFYISNNSLSGPLPRKFGAPMLEEMVLSANRINGTIPTYFCQLQYLQVLDLSENLLVGQLPLCSKGKDIKPNLKTISESALTQLSVLMVRNNSLSGNFPELLQHNPQLTVLDLAHNTFSGELPAWIADKLPSLLYLLLRHNMFSGSIPLQLTQLGNLQLLDLAHNRISGTIPHGLANLKAMSQNSSRKSYNPLLRLHVRHITVSFDIQSSVSYDASVPVVMKGQELGYTSTARYMVDLDLSCNYLVGEIPDEITFLIGLENLNISHNQLNGNIPKKIGRLRALESLDLSFNELSGEIPWSISEITALSHLNMSYNNLSGRIPLGSQLQTHDDAASMYIGNKYICGPPLSRSCSRPDASEDHPNGNRVNNADFYLGVVVGYVLGLWMVFVIFLFF</sequence>
<evidence type="ECO:0000313" key="15">
    <source>
        <dbReference type="EMBL" id="CAL4948864.1"/>
    </source>
</evidence>
<keyword evidence="4" id="KW-0433">Leucine-rich repeat</keyword>
<evidence type="ECO:0000256" key="7">
    <source>
        <dbReference type="ARBA" id="ARBA00022729"/>
    </source>
</evidence>
<comment type="subcellular location">
    <subcellularLocation>
        <location evidence="1">Cell membrane</location>
        <topology evidence="1">Single-pass type I membrane protein</topology>
    </subcellularLocation>
</comment>
<dbReference type="InterPro" id="IPR032675">
    <property type="entry name" value="LRR_dom_sf"/>
</dbReference>
<accession>A0ABC8YVF9</accession>
<feature type="chain" id="PRO_5044800429" description="Leucine-rich repeat-containing N-terminal plant-type domain-containing protein" evidence="13">
    <location>
        <begin position="25"/>
        <end position="905"/>
    </location>
</feature>
<dbReference type="Pfam" id="PF13516">
    <property type="entry name" value="LRR_6"/>
    <property type="match status" value="1"/>
</dbReference>
<protein>
    <recommendedName>
        <fullName evidence="14">Leucine-rich repeat-containing N-terminal plant-type domain-containing protein</fullName>
    </recommendedName>
</protein>
<evidence type="ECO:0000256" key="13">
    <source>
        <dbReference type="SAM" id="SignalP"/>
    </source>
</evidence>
<keyword evidence="3" id="KW-1003">Cell membrane</keyword>
<feature type="transmembrane region" description="Helical" evidence="12">
    <location>
        <begin position="883"/>
        <end position="904"/>
    </location>
</feature>
<name>A0ABC8YVF9_9POAL</name>
<evidence type="ECO:0000313" key="16">
    <source>
        <dbReference type="Proteomes" id="UP001497457"/>
    </source>
</evidence>
<dbReference type="Pfam" id="PF13855">
    <property type="entry name" value="LRR_8"/>
    <property type="match status" value="2"/>
</dbReference>
<evidence type="ECO:0000256" key="4">
    <source>
        <dbReference type="ARBA" id="ARBA00022614"/>
    </source>
</evidence>
<reference evidence="16" key="1">
    <citation type="submission" date="2024-06" db="EMBL/GenBank/DDBJ databases">
        <authorList>
            <person name="Ryan C."/>
        </authorList>
    </citation>
    <scope>NUCLEOTIDE SEQUENCE [LARGE SCALE GENOMIC DNA]</scope>
</reference>
<dbReference type="PRINTS" id="PR00019">
    <property type="entry name" value="LEURICHRPT"/>
</dbReference>
<evidence type="ECO:0000256" key="2">
    <source>
        <dbReference type="ARBA" id="ARBA00009592"/>
    </source>
</evidence>
<dbReference type="InterPro" id="IPR001611">
    <property type="entry name" value="Leu-rich_rpt"/>
</dbReference>
<reference evidence="15 16" key="2">
    <citation type="submission" date="2024-10" db="EMBL/GenBank/DDBJ databases">
        <authorList>
            <person name="Ryan C."/>
        </authorList>
    </citation>
    <scope>NUCLEOTIDE SEQUENCE [LARGE SCALE GENOMIC DNA]</scope>
</reference>
<dbReference type="SUPFAM" id="SSF52058">
    <property type="entry name" value="L domain-like"/>
    <property type="match status" value="2"/>
</dbReference>
<dbReference type="GO" id="GO:0009742">
    <property type="term" value="P:brassinosteroid mediated signaling pathway"/>
    <property type="evidence" value="ECO:0007669"/>
    <property type="project" value="UniProtKB-KW"/>
</dbReference>
<keyword evidence="16" id="KW-1185">Reference proteome</keyword>
<comment type="similarity">
    <text evidence="2">Belongs to the RLP family.</text>
</comment>
<keyword evidence="9 12" id="KW-1133">Transmembrane helix</keyword>
<dbReference type="FunFam" id="3.80.10.10:FF:000111">
    <property type="entry name" value="LRR receptor-like serine/threonine-protein kinase ERECTA"/>
    <property type="match status" value="1"/>
</dbReference>
<dbReference type="Pfam" id="PF08263">
    <property type="entry name" value="LRRNT_2"/>
    <property type="match status" value="1"/>
</dbReference>
<evidence type="ECO:0000256" key="9">
    <source>
        <dbReference type="ARBA" id="ARBA00022989"/>
    </source>
</evidence>
<dbReference type="GO" id="GO:0005886">
    <property type="term" value="C:plasma membrane"/>
    <property type="evidence" value="ECO:0007669"/>
    <property type="project" value="UniProtKB-SubCell"/>
</dbReference>
<dbReference type="SMART" id="SM00369">
    <property type="entry name" value="LRR_TYP"/>
    <property type="match status" value="9"/>
</dbReference>
<evidence type="ECO:0000256" key="8">
    <source>
        <dbReference type="ARBA" id="ARBA00022737"/>
    </source>
</evidence>
<organism evidence="15 16">
    <name type="scientific">Urochloa decumbens</name>
    <dbReference type="NCBI Taxonomy" id="240449"/>
    <lineage>
        <taxon>Eukaryota</taxon>
        <taxon>Viridiplantae</taxon>
        <taxon>Streptophyta</taxon>
        <taxon>Embryophyta</taxon>
        <taxon>Tracheophyta</taxon>
        <taxon>Spermatophyta</taxon>
        <taxon>Magnoliopsida</taxon>
        <taxon>Liliopsida</taxon>
        <taxon>Poales</taxon>
        <taxon>Poaceae</taxon>
        <taxon>PACMAD clade</taxon>
        <taxon>Panicoideae</taxon>
        <taxon>Panicodae</taxon>
        <taxon>Paniceae</taxon>
        <taxon>Melinidinae</taxon>
        <taxon>Urochloa</taxon>
    </lineage>
</organism>
<dbReference type="PANTHER" id="PTHR48063:SF86">
    <property type="entry name" value="LEUCINE-RICH REPEAT-CONTAINING N-TERMINAL PLANT-TYPE DOMAIN-CONTAINING PROTEIN"/>
    <property type="match status" value="1"/>
</dbReference>
<dbReference type="SMART" id="SM00365">
    <property type="entry name" value="LRR_SD22"/>
    <property type="match status" value="6"/>
</dbReference>
<gene>
    <name evidence="15" type="ORF">URODEC1_LOCUS37645</name>
</gene>
<evidence type="ECO:0000256" key="1">
    <source>
        <dbReference type="ARBA" id="ARBA00004251"/>
    </source>
</evidence>
<keyword evidence="5" id="KW-1070">Brassinosteroid signaling pathway</keyword>
<dbReference type="PANTHER" id="PTHR48063">
    <property type="entry name" value="LRR RECEPTOR-LIKE KINASE"/>
    <property type="match status" value="1"/>
</dbReference>
<evidence type="ECO:0000256" key="12">
    <source>
        <dbReference type="SAM" id="Phobius"/>
    </source>
</evidence>
<dbReference type="Pfam" id="PF00560">
    <property type="entry name" value="LRR_1"/>
    <property type="match status" value="4"/>
</dbReference>
<dbReference type="AlphaFoldDB" id="A0ABC8YVF9"/>
<keyword evidence="7 13" id="KW-0732">Signal</keyword>
<keyword evidence="11" id="KW-0325">Glycoprotein</keyword>
<evidence type="ECO:0000256" key="5">
    <source>
        <dbReference type="ARBA" id="ARBA00022626"/>
    </source>
</evidence>
<dbReference type="SUPFAM" id="SSF52047">
    <property type="entry name" value="RNI-like"/>
    <property type="match status" value="1"/>
</dbReference>
<dbReference type="EMBL" id="OZ075127">
    <property type="protein sequence ID" value="CAL4948864.1"/>
    <property type="molecule type" value="Genomic_DNA"/>
</dbReference>
<dbReference type="InterPro" id="IPR046956">
    <property type="entry name" value="RLP23-like"/>
</dbReference>
<evidence type="ECO:0000256" key="3">
    <source>
        <dbReference type="ARBA" id="ARBA00022475"/>
    </source>
</evidence>
<keyword evidence="6 12" id="KW-0812">Transmembrane</keyword>
<evidence type="ECO:0000256" key="11">
    <source>
        <dbReference type="ARBA" id="ARBA00023180"/>
    </source>
</evidence>
<dbReference type="InterPro" id="IPR003591">
    <property type="entry name" value="Leu-rich_rpt_typical-subtyp"/>
</dbReference>